<dbReference type="InterPro" id="IPR001173">
    <property type="entry name" value="Glyco_trans_2-like"/>
</dbReference>
<proteinExistence type="predicted"/>
<dbReference type="InterPro" id="IPR027389">
    <property type="entry name" value="B_mannosylTrfase_Bre-3/Egh"/>
</dbReference>
<dbReference type="PANTHER" id="PTHR16779">
    <property type="entry name" value="BETA-1,4-MANNOSYLTRANSFERASE EGH"/>
    <property type="match status" value="1"/>
</dbReference>
<dbReference type="RefSeq" id="WP_378063400.1">
    <property type="nucleotide sequence ID" value="NZ_JBHSXS010000010.1"/>
</dbReference>
<evidence type="ECO:0000313" key="4">
    <source>
        <dbReference type="Proteomes" id="UP001596380"/>
    </source>
</evidence>
<feature type="transmembrane region" description="Helical" evidence="1">
    <location>
        <begin position="369"/>
        <end position="394"/>
    </location>
</feature>
<evidence type="ECO:0000313" key="3">
    <source>
        <dbReference type="EMBL" id="MFC6881820.1"/>
    </source>
</evidence>
<dbReference type="PANTHER" id="PTHR16779:SF1">
    <property type="entry name" value="BETA-1,4-MANNOSYLTRANSFERASE EGH"/>
    <property type="match status" value="1"/>
</dbReference>
<dbReference type="InterPro" id="IPR029044">
    <property type="entry name" value="Nucleotide-diphossugar_trans"/>
</dbReference>
<evidence type="ECO:0000259" key="2">
    <source>
        <dbReference type="Pfam" id="PF13632"/>
    </source>
</evidence>
<keyword evidence="1" id="KW-0472">Membrane</keyword>
<dbReference type="EMBL" id="JBHSXS010000010">
    <property type="protein sequence ID" value="MFC6881820.1"/>
    <property type="molecule type" value="Genomic_DNA"/>
</dbReference>
<sequence length="427" mass="47350">MDDPGWAQYLQWACLPFFLVPLAELLLMGVGYVHGRMAYRVAADEFRHLIIQITTVGREPDLVRQTIAAIRGYGLTGSYEIWVVLEPGHDDHYPLADRVITVPEDFTCKAIDKARALEFSRLERAAHGLNSYDTKILFVDDDTLPTKEYITSAYAGDYDLCQGVTVVNRHYAARPWKHFLLSHLDNIRTRNCLVYCSCTQGVTGKPLFVHGEGLCVTGLVEDVITWDHPIVASDDLVFGTKAAYAGFSWGYFHEHIQLVSPWTFTDSWRQRKRWTWGNFTAIRRRDILPLSVAVPKAAKYALGVVSVFASAAGAICVTTGITKVPAQAHVLFWISLGSWFASYGLMGWINSGGDANKERFGGPGVRYIGFRAVQTVAAVLLCVPTAILPVFIVIGSTVTGKPRRFVTIAKTRPGAVPDVPERQVPCP</sequence>
<name>A0ABW2CLL3_9ACTN</name>
<feature type="transmembrane region" description="Helical" evidence="1">
    <location>
        <begin position="330"/>
        <end position="349"/>
    </location>
</feature>
<protein>
    <submittedName>
        <fullName evidence="3">Glycosyltransferase family 2 protein</fullName>
        <ecNumber evidence="3">2.4.-.-</ecNumber>
    </submittedName>
</protein>
<feature type="domain" description="Glycosyltransferase 2-like" evidence="2">
    <location>
        <begin position="136"/>
        <end position="341"/>
    </location>
</feature>
<evidence type="ECO:0000256" key="1">
    <source>
        <dbReference type="SAM" id="Phobius"/>
    </source>
</evidence>
<dbReference type="GO" id="GO:0016757">
    <property type="term" value="F:glycosyltransferase activity"/>
    <property type="evidence" value="ECO:0007669"/>
    <property type="project" value="UniProtKB-KW"/>
</dbReference>
<accession>A0ABW2CLL3</accession>
<dbReference type="SUPFAM" id="SSF53448">
    <property type="entry name" value="Nucleotide-diphospho-sugar transferases"/>
    <property type="match status" value="1"/>
</dbReference>
<keyword evidence="4" id="KW-1185">Reference proteome</keyword>
<keyword evidence="1" id="KW-0812">Transmembrane</keyword>
<dbReference type="EC" id="2.4.-.-" evidence="3"/>
<gene>
    <name evidence="3" type="ORF">ACFQKB_18840</name>
</gene>
<dbReference type="Proteomes" id="UP001596380">
    <property type="component" value="Unassembled WGS sequence"/>
</dbReference>
<feature type="transmembrane region" description="Helical" evidence="1">
    <location>
        <begin position="300"/>
        <end position="318"/>
    </location>
</feature>
<feature type="transmembrane region" description="Helical" evidence="1">
    <location>
        <begin position="12"/>
        <end position="33"/>
    </location>
</feature>
<keyword evidence="1" id="KW-1133">Transmembrane helix</keyword>
<dbReference type="Pfam" id="PF13632">
    <property type="entry name" value="Glyco_trans_2_3"/>
    <property type="match status" value="1"/>
</dbReference>
<reference evidence="4" key="1">
    <citation type="journal article" date="2019" name="Int. J. Syst. Evol. Microbiol.">
        <title>The Global Catalogue of Microorganisms (GCM) 10K type strain sequencing project: providing services to taxonomists for standard genome sequencing and annotation.</title>
        <authorList>
            <consortium name="The Broad Institute Genomics Platform"/>
            <consortium name="The Broad Institute Genome Sequencing Center for Infectious Disease"/>
            <person name="Wu L."/>
            <person name="Ma J."/>
        </authorList>
    </citation>
    <scope>NUCLEOTIDE SEQUENCE [LARGE SCALE GENOMIC DNA]</scope>
    <source>
        <strain evidence="4">JCM 3369</strain>
    </source>
</reference>
<keyword evidence="3" id="KW-0808">Transferase</keyword>
<comment type="caution">
    <text evidence="3">The sequence shown here is derived from an EMBL/GenBank/DDBJ whole genome shotgun (WGS) entry which is preliminary data.</text>
</comment>
<keyword evidence="3" id="KW-0328">Glycosyltransferase</keyword>
<organism evidence="3 4">
    <name type="scientific">Actinomadura yumaensis</name>
    <dbReference type="NCBI Taxonomy" id="111807"/>
    <lineage>
        <taxon>Bacteria</taxon>
        <taxon>Bacillati</taxon>
        <taxon>Actinomycetota</taxon>
        <taxon>Actinomycetes</taxon>
        <taxon>Streptosporangiales</taxon>
        <taxon>Thermomonosporaceae</taxon>
        <taxon>Actinomadura</taxon>
    </lineage>
</organism>